<reference evidence="1" key="2">
    <citation type="submission" date="2020-09" db="EMBL/GenBank/DDBJ databases">
        <authorList>
            <person name="Sun Q."/>
            <person name="Zhou Y."/>
        </authorList>
    </citation>
    <scope>NUCLEOTIDE SEQUENCE</scope>
    <source>
        <strain evidence="1">CGMCC 1.15725</strain>
    </source>
</reference>
<sequence>MTRRHRTLALSTLLLTGLLAGCKYLPVPVPPVSPPRSAAPKTPPSRLDCSFTDDTGSHAHSYRMTAGAIVELGPPHTRFKITSDDGETVTARHEARGGASALLTIDLRQHEAVLTQVSSVTGEQKTQPGTCAEVGGAN</sequence>
<gene>
    <name evidence="1" type="ORF">GCM10011611_35430</name>
</gene>
<comment type="caution">
    <text evidence="1">The sequence shown here is derived from an EMBL/GenBank/DDBJ whole genome shotgun (WGS) entry which is preliminary data.</text>
</comment>
<name>A0A8J2YVA7_9PROT</name>
<evidence type="ECO:0000313" key="2">
    <source>
        <dbReference type="Proteomes" id="UP000646365"/>
    </source>
</evidence>
<dbReference type="RefSeq" id="WP_189048145.1">
    <property type="nucleotide sequence ID" value="NZ_BMJQ01000009.1"/>
</dbReference>
<evidence type="ECO:0000313" key="1">
    <source>
        <dbReference type="EMBL" id="GGF26286.1"/>
    </source>
</evidence>
<dbReference type="EMBL" id="BMJQ01000009">
    <property type="protein sequence ID" value="GGF26286.1"/>
    <property type="molecule type" value="Genomic_DNA"/>
</dbReference>
<reference evidence="1" key="1">
    <citation type="journal article" date="2014" name="Int. J. Syst. Evol. Microbiol.">
        <title>Complete genome sequence of Corynebacterium casei LMG S-19264T (=DSM 44701T), isolated from a smear-ripened cheese.</title>
        <authorList>
            <consortium name="US DOE Joint Genome Institute (JGI-PGF)"/>
            <person name="Walter F."/>
            <person name="Albersmeier A."/>
            <person name="Kalinowski J."/>
            <person name="Ruckert C."/>
        </authorList>
    </citation>
    <scope>NUCLEOTIDE SEQUENCE</scope>
    <source>
        <strain evidence="1">CGMCC 1.15725</strain>
    </source>
</reference>
<organism evidence="1 2">
    <name type="scientific">Aliidongia dinghuensis</name>
    <dbReference type="NCBI Taxonomy" id="1867774"/>
    <lineage>
        <taxon>Bacteria</taxon>
        <taxon>Pseudomonadati</taxon>
        <taxon>Pseudomonadota</taxon>
        <taxon>Alphaproteobacteria</taxon>
        <taxon>Rhodospirillales</taxon>
        <taxon>Dongiaceae</taxon>
        <taxon>Aliidongia</taxon>
    </lineage>
</organism>
<dbReference type="AlphaFoldDB" id="A0A8J2YVA7"/>
<proteinExistence type="predicted"/>
<keyword evidence="2" id="KW-1185">Reference proteome</keyword>
<protein>
    <submittedName>
        <fullName evidence="1">Uncharacterized protein</fullName>
    </submittedName>
</protein>
<accession>A0A8J2YVA7</accession>
<dbReference type="PROSITE" id="PS51257">
    <property type="entry name" value="PROKAR_LIPOPROTEIN"/>
    <property type="match status" value="1"/>
</dbReference>
<dbReference type="Proteomes" id="UP000646365">
    <property type="component" value="Unassembled WGS sequence"/>
</dbReference>